<protein>
    <submittedName>
        <fullName evidence="2">DUF4198 domain-containing protein</fullName>
    </submittedName>
</protein>
<name>A0A3S8R3Y5_9FLAO</name>
<dbReference type="KEGG" id="tsig:D6T69_01815"/>
<dbReference type="EMBL" id="CP032548">
    <property type="protein sequence ID" value="AZJ34332.1"/>
    <property type="molecule type" value="Genomic_DNA"/>
</dbReference>
<feature type="chain" id="PRO_5019121898" evidence="1">
    <location>
        <begin position="20"/>
        <end position="244"/>
    </location>
</feature>
<evidence type="ECO:0000256" key="1">
    <source>
        <dbReference type="SAM" id="SignalP"/>
    </source>
</evidence>
<dbReference type="Proteomes" id="UP000274593">
    <property type="component" value="Chromosome"/>
</dbReference>
<dbReference type="RefSeq" id="WP_125066179.1">
    <property type="nucleotide sequence ID" value="NZ_CP032548.1"/>
</dbReference>
<dbReference type="Pfam" id="PF10670">
    <property type="entry name" value="DUF4198"/>
    <property type="match status" value="1"/>
</dbReference>
<sequence>MKKSILTILFLTVISNSFAHYLWIETNPTGKLNNEHEIKIRFGEFSEGVIEKVGGDNYNNVKDFTIWLIAPDGSKTSLQTIAKNDYYSTSFIPQQKGTYTIALDNKKIKVFDYTKYDYTIFKPEYHAKARVVVGNSISELRSTNPKGIEIIDVTPKHHKNTDEITLKVLYKNSALKDGEVTLFAEGKWFVKEKTNKKGLVTFKLPKKTMYTVETTHEEKTPGTYKGDDYKIIWHCATYFIDNKL</sequence>
<dbReference type="AlphaFoldDB" id="A0A3S8R3Y5"/>
<dbReference type="InterPro" id="IPR019613">
    <property type="entry name" value="DUF4198"/>
</dbReference>
<keyword evidence="1" id="KW-0732">Signal</keyword>
<organism evidence="2 3">
    <name type="scientific">Tenacibaculum singaporense</name>
    <dbReference type="NCBI Taxonomy" id="2358479"/>
    <lineage>
        <taxon>Bacteria</taxon>
        <taxon>Pseudomonadati</taxon>
        <taxon>Bacteroidota</taxon>
        <taxon>Flavobacteriia</taxon>
        <taxon>Flavobacteriales</taxon>
        <taxon>Flavobacteriaceae</taxon>
        <taxon>Tenacibaculum</taxon>
    </lineage>
</organism>
<feature type="signal peptide" evidence="1">
    <location>
        <begin position="1"/>
        <end position="19"/>
    </location>
</feature>
<keyword evidence="3" id="KW-1185">Reference proteome</keyword>
<accession>A0A3S8R3Y5</accession>
<proteinExistence type="predicted"/>
<evidence type="ECO:0000313" key="2">
    <source>
        <dbReference type="EMBL" id="AZJ34332.1"/>
    </source>
</evidence>
<reference evidence="2 3" key="1">
    <citation type="submission" date="2018-09" db="EMBL/GenBank/DDBJ databases">
        <title>Insights into the microbiota of Asian seabass (Lates calcarifer) with tenacibaculosis symptoms and description of sp. nov. Tenacibaculum singaporense.</title>
        <authorList>
            <person name="Miyake S."/>
            <person name="Soh M."/>
            <person name="Azman M.N."/>
            <person name="Ngoh S.Y."/>
            <person name="Orban L."/>
        </authorList>
    </citation>
    <scope>NUCLEOTIDE SEQUENCE [LARGE SCALE GENOMIC DNA]</scope>
    <source>
        <strain evidence="2 3">DSM 106434</strain>
    </source>
</reference>
<evidence type="ECO:0000313" key="3">
    <source>
        <dbReference type="Proteomes" id="UP000274593"/>
    </source>
</evidence>
<gene>
    <name evidence="2" type="ORF">D6T69_01815</name>
</gene>